<dbReference type="PANTHER" id="PTHR48090:SF6">
    <property type="entry name" value="SLR5056 PROTEIN"/>
    <property type="match status" value="1"/>
</dbReference>
<feature type="transmembrane region" description="Helical" evidence="1">
    <location>
        <begin position="335"/>
        <end position="356"/>
    </location>
</feature>
<protein>
    <submittedName>
        <fullName evidence="3">Glycosyltransferase family 2 protein</fullName>
    </submittedName>
</protein>
<organism evidence="3">
    <name type="scientific">Planktothricoides raciborskii GIHE-MW2</name>
    <dbReference type="NCBI Taxonomy" id="2792601"/>
    <lineage>
        <taxon>Bacteria</taxon>
        <taxon>Bacillati</taxon>
        <taxon>Cyanobacteriota</taxon>
        <taxon>Cyanophyceae</taxon>
        <taxon>Oscillatoriophycideae</taxon>
        <taxon>Oscillatoriales</taxon>
        <taxon>Oscillatoriaceae</taxon>
        <taxon>Planktothricoides</taxon>
    </lineage>
</organism>
<evidence type="ECO:0000313" key="3">
    <source>
        <dbReference type="EMBL" id="XCM37482.1"/>
    </source>
</evidence>
<dbReference type="PANTHER" id="PTHR48090">
    <property type="entry name" value="UNDECAPRENYL-PHOSPHATE 4-DEOXY-4-FORMAMIDO-L-ARABINOSE TRANSFERASE-RELATED"/>
    <property type="match status" value="1"/>
</dbReference>
<dbReference type="Gene3D" id="3.90.550.10">
    <property type="entry name" value="Spore Coat Polysaccharide Biosynthesis Protein SpsA, Chain A"/>
    <property type="match status" value="1"/>
</dbReference>
<dbReference type="CDD" id="cd04179">
    <property type="entry name" value="DPM_DPG-synthase_like"/>
    <property type="match status" value="1"/>
</dbReference>
<sequence>MLKSLPYPVTNPSIKPPSQSPLIQSYKTNWWRDPQKQKPLVSLIVPGYNEAAIVEQNLTILCEYMESLQDTYDWEIVVINDGSLDETGELAEAFASTRENVYVLHHITNFGLGQALKFGFNYCHGDYVVVIDLDLSYAPEHIERLLSKMRETLAKIVVASPYIEGGNISNVPWARKKLSIWANRFLSATSKGELATVTGMVRAYDGQFLRSLNLRSMSMDINPEIIYKARILRARIEEIPAHLNWRVERTVKKPKRRSSMRIWRQIWSVLFSGFISRPVIFFLIPGLFLFGFSCLANAWVLIHTFTNYQNLPADWFLDRFSDAVAGAFHQAPHTFIIGGMTLMLAIQLVSLGIISMQTKSNFEEMFYLGTAIYKLNKQNKQELNKKH</sequence>
<reference evidence="3" key="1">
    <citation type="submission" date="2024-07" db="EMBL/GenBank/DDBJ databases">
        <authorList>
            <person name="Kim Y.J."/>
            <person name="Jeong J.Y."/>
        </authorList>
    </citation>
    <scope>NUCLEOTIDE SEQUENCE</scope>
    <source>
        <strain evidence="3">GIHE-MW2</strain>
    </source>
</reference>
<feature type="domain" description="Glycosyltransferase 2-like" evidence="2">
    <location>
        <begin position="42"/>
        <end position="201"/>
    </location>
</feature>
<dbReference type="SUPFAM" id="SSF53448">
    <property type="entry name" value="Nucleotide-diphospho-sugar transferases"/>
    <property type="match status" value="1"/>
</dbReference>
<dbReference type="EMBL" id="CP159837">
    <property type="protein sequence ID" value="XCM37482.1"/>
    <property type="molecule type" value="Genomic_DNA"/>
</dbReference>
<dbReference type="InterPro" id="IPR001173">
    <property type="entry name" value="Glyco_trans_2-like"/>
</dbReference>
<dbReference type="InterPro" id="IPR029044">
    <property type="entry name" value="Nucleotide-diphossugar_trans"/>
</dbReference>
<accession>A0AAU8JFI7</accession>
<keyword evidence="1" id="KW-1133">Transmembrane helix</keyword>
<evidence type="ECO:0000259" key="2">
    <source>
        <dbReference type="Pfam" id="PF00535"/>
    </source>
</evidence>
<dbReference type="Pfam" id="PF00535">
    <property type="entry name" value="Glycos_transf_2"/>
    <property type="match status" value="1"/>
</dbReference>
<feature type="transmembrane region" description="Helical" evidence="1">
    <location>
        <begin position="279"/>
        <end position="302"/>
    </location>
</feature>
<evidence type="ECO:0000256" key="1">
    <source>
        <dbReference type="SAM" id="Phobius"/>
    </source>
</evidence>
<name>A0AAU8JFI7_9CYAN</name>
<keyword evidence="1" id="KW-0812">Transmembrane</keyword>
<dbReference type="InterPro" id="IPR050256">
    <property type="entry name" value="Glycosyltransferase_2"/>
</dbReference>
<dbReference type="RefSeq" id="WP_082348758.1">
    <property type="nucleotide sequence ID" value="NZ_CP159837.1"/>
</dbReference>
<proteinExistence type="predicted"/>
<keyword evidence="1" id="KW-0472">Membrane</keyword>
<gene>
    <name evidence="3" type="ORF">ABWT76_000247</name>
</gene>
<dbReference type="AlphaFoldDB" id="A0AAU8JFI7"/>